<comment type="caution">
    <text evidence="2">The sequence shown here is derived from an EMBL/GenBank/DDBJ whole genome shotgun (WGS) entry which is preliminary data.</text>
</comment>
<feature type="transmembrane region" description="Helical" evidence="1">
    <location>
        <begin position="32"/>
        <end position="56"/>
    </location>
</feature>
<dbReference type="AlphaFoldDB" id="A0A645HHQ3"/>
<name>A0A645HHQ3_9ZZZZ</name>
<sequence length="64" mass="6916">MRPLGVFTKTPRESGILCTVLKNPTEKFFVDILVSSLISTILQAFVSFLSSNFLLINAAANLGA</sequence>
<gene>
    <name evidence="2" type="ORF">SDC9_186092</name>
</gene>
<protein>
    <submittedName>
        <fullName evidence="2">Uncharacterized protein</fullName>
    </submittedName>
</protein>
<evidence type="ECO:0000313" key="2">
    <source>
        <dbReference type="EMBL" id="MPN38568.1"/>
    </source>
</evidence>
<accession>A0A645HHQ3</accession>
<keyword evidence="1" id="KW-0472">Membrane</keyword>
<keyword evidence="1" id="KW-1133">Transmembrane helix</keyword>
<proteinExistence type="predicted"/>
<organism evidence="2">
    <name type="scientific">bioreactor metagenome</name>
    <dbReference type="NCBI Taxonomy" id="1076179"/>
    <lineage>
        <taxon>unclassified sequences</taxon>
        <taxon>metagenomes</taxon>
        <taxon>ecological metagenomes</taxon>
    </lineage>
</organism>
<keyword evidence="1" id="KW-0812">Transmembrane</keyword>
<evidence type="ECO:0000256" key="1">
    <source>
        <dbReference type="SAM" id="Phobius"/>
    </source>
</evidence>
<reference evidence="2" key="1">
    <citation type="submission" date="2019-08" db="EMBL/GenBank/DDBJ databases">
        <authorList>
            <person name="Kucharzyk K."/>
            <person name="Murdoch R.W."/>
            <person name="Higgins S."/>
            <person name="Loffler F."/>
        </authorList>
    </citation>
    <scope>NUCLEOTIDE SEQUENCE</scope>
</reference>
<dbReference type="EMBL" id="VSSQ01093877">
    <property type="protein sequence ID" value="MPN38568.1"/>
    <property type="molecule type" value="Genomic_DNA"/>
</dbReference>